<dbReference type="AlphaFoldDB" id="A0A5C6CSR3"/>
<dbReference type="Proteomes" id="UP000319143">
    <property type="component" value="Unassembled WGS sequence"/>
</dbReference>
<accession>A0A5C6CSR3</accession>
<evidence type="ECO:0000256" key="1">
    <source>
        <dbReference type="ARBA" id="ARBA00023098"/>
    </source>
</evidence>
<dbReference type="SUPFAM" id="SSF52151">
    <property type="entry name" value="FabD/lysophospholipase-like"/>
    <property type="match status" value="1"/>
</dbReference>
<keyword evidence="1" id="KW-0443">Lipid metabolism</keyword>
<dbReference type="SUPFAM" id="SSF53850">
    <property type="entry name" value="Periplasmic binding protein-like II"/>
    <property type="match status" value="1"/>
</dbReference>
<dbReference type="GO" id="GO:0006629">
    <property type="term" value="P:lipid metabolic process"/>
    <property type="evidence" value="ECO:0007669"/>
    <property type="project" value="UniProtKB-KW"/>
</dbReference>
<gene>
    <name evidence="4" type="ORF">Poly41_70610</name>
</gene>
<organism evidence="4 5">
    <name type="scientific">Novipirellula artificiosorum</name>
    <dbReference type="NCBI Taxonomy" id="2528016"/>
    <lineage>
        <taxon>Bacteria</taxon>
        <taxon>Pseudomonadati</taxon>
        <taxon>Planctomycetota</taxon>
        <taxon>Planctomycetia</taxon>
        <taxon>Pirellulales</taxon>
        <taxon>Pirellulaceae</taxon>
        <taxon>Novipirellula</taxon>
    </lineage>
</organism>
<dbReference type="Pfam" id="PF12974">
    <property type="entry name" value="Phosphonate-bd"/>
    <property type="match status" value="1"/>
</dbReference>
<dbReference type="Gene3D" id="3.40.1090.10">
    <property type="entry name" value="Cytosolic phospholipase A2 catalytic domain"/>
    <property type="match status" value="1"/>
</dbReference>
<evidence type="ECO:0000313" key="5">
    <source>
        <dbReference type="Proteomes" id="UP000319143"/>
    </source>
</evidence>
<dbReference type="InterPro" id="IPR002641">
    <property type="entry name" value="PNPLA_dom"/>
</dbReference>
<comment type="caution">
    <text evidence="4">The sequence shown here is derived from an EMBL/GenBank/DDBJ whole genome shotgun (WGS) entry which is preliminary data.</text>
</comment>
<feature type="transmembrane region" description="Helical" evidence="2">
    <location>
        <begin position="464"/>
        <end position="485"/>
    </location>
</feature>
<keyword evidence="2" id="KW-1133">Transmembrane helix</keyword>
<evidence type="ECO:0000256" key="2">
    <source>
        <dbReference type="SAM" id="Phobius"/>
    </source>
</evidence>
<evidence type="ECO:0000259" key="3">
    <source>
        <dbReference type="Pfam" id="PF01734"/>
    </source>
</evidence>
<dbReference type="InterPro" id="IPR016035">
    <property type="entry name" value="Acyl_Trfase/lysoPLipase"/>
</dbReference>
<reference evidence="4 5" key="1">
    <citation type="submission" date="2019-02" db="EMBL/GenBank/DDBJ databases">
        <title>Deep-cultivation of Planctomycetes and their phenomic and genomic characterization uncovers novel biology.</title>
        <authorList>
            <person name="Wiegand S."/>
            <person name="Jogler M."/>
            <person name="Boedeker C."/>
            <person name="Pinto D."/>
            <person name="Vollmers J."/>
            <person name="Rivas-Marin E."/>
            <person name="Kohn T."/>
            <person name="Peeters S.H."/>
            <person name="Heuer A."/>
            <person name="Rast P."/>
            <person name="Oberbeckmann S."/>
            <person name="Bunk B."/>
            <person name="Jeske O."/>
            <person name="Meyerdierks A."/>
            <person name="Storesund J.E."/>
            <person name="Kallscheuer N."/>
            <person name="Luecker S."/>
            <person name="Lage O.M."/>
            <person name="Pohl T."/>
            <person name="Merkel B.J."/>
            <person name="Hornburger P."/>
            <person name="Mueller R.-W."/>
            <person name="Bruemmer F."/>
            <person name="Labrenz M."/>
            <person name="Spormann A.M."/>
            <person name="Op Den Camp H."/>
            <person name="Overmann J."/>
            <person name="Amann R."/>
            <person name="Jetten M.S.M."/>
            <person name="Mascher T."/>
            <person name="Medema M.H."/>
            <person name="Devos D.P."/>
            <person name="Kaster A.-K."/>
            <person name="Ovreas L."/>
            <person name="Rohde M."/>
            <person name="Galperin M.Y."/>
            <person name="Jogler C."/>
        </authorList>
    </citation>
    <scope>NUCLEOTIDE SEQUENCE [LARGE SCALE GENOMIC DNA]</scope>
    <source>
        <strain evidence="4 5">Poly41</strain>
    </source>
</reference>
<dbReference type="EMBL" id="SJPV01000039">
    <property type="protein sequence ID" value="TWU26136.1"/>
    <property type="molecule type" value="Genomic_DNA"/>
</dbReference>
<dbReference type="Pfam" id="PF01734">
    <property type="entry name" value="Patatin"/>
    <property type="match status" value="1"/>
</dbReference>
<keyword evidence="2" id="KW-0472">Membrane</keyword>
<protein>
    <submittedName>
        <fullName evidence="4">ABC transporter, phosphonate, periplasmic substrate-binding protein</fullName>
    </submittedName>
</protein>
<name>A0A5C6CSR3_9BACT</name>
<feature type="domain" description="PNPLA" evidence="3">
    <location>
        <begin position="346"/>
        <end position="437"/>
    </location>
</feature>
<evidence type="ECO:0000313" key="4">
    <source>
        <dbReference type="EMBL" id="TWU26136.1"/>
    </source>
</evidence>
<feature type="transmembrane region" description="Helical" evidence="2">
    <location>
        <begin position="431"/>
        <end position="452"/>
    </location>
</feature>
<feature type="transmembrane region" description="Helical" evidence="2">
    <location>
        <begin position="500"/>
        <end position="525"/>
    </location>
</feature>
<dbReference type="Gene3D" id="3.40.190.10">
    <property type="entry name" value="Periplasmic binding protein-like II"/>
    <property type="match status" value="2"/>
</dbReference>
<feature type="transmembrane region" description="Helical" evidence="2">
    <location>
        <begin position="545"/>
        <end position="565"/>
    </location>
</feature>
<sequence>MFRAEDKAVATLPVPAYNVPTMSRLLLFFAVFGLVAVPARAEISVRVGIVAYEDFESELAHYDRFFGGLTAKDTEVSFQLAVGSYGEVLHWVDRQLVDLAILTPGVFASAISEDPAFATCQYLASVELPPAASPLAPEIRRVAGFHDSYRSVCVVANDSPIQSVEQLRRLAESGVAQFLFVHPKSLSGHIAPLHALRAAGIETNADASQFTYSHTQSLRLLTQQPTELERVAFVWDDVDAEPELTSKLRRIEFPQLDELRLPRNVVVARNGFEHEDRIRQLIDGAESSRYRFTRFYDWATRFEAVQSWLAEADALETGPESLSLEEVAQSLLQYARSQPNPPRLALVLSGGGAKCSYQVGAVSALEERLELLREESGEESLDIALVVGTSGGAINSVPVAMGISSSEVGREGFRETWRSLDQREIVRLPRLMRINIGIWFAALQTAIVIWLVRHYVPDLGKRGAAFAVVYTVLAAIEVCLGYIPIHPWSMLGENHVLHHIWLWLSFGVRESAWALLVIGLAALVWEKIRSRRGRHFEIPKWLTNATLAVAICGLPLLQLVTLLFWNETISTGAGMERTLAEKFPLVMNKHLREQGENPLEYDAGASYADRLQQVSSQVIQRGLLQRDLVLTGSCLTQTSEELPSDLYFYASVDRDSEPPPFGTRGVSLVERPSTLLDVVMGSGSIFPVFPGRIIEGIPRAGERIELVDGGFAHNSPVEAAVLWGATHIVLVEAKPRKRIERGNFVLNATSAFRHLHSQAQLLDTRSRGRVTIFSVAPNPPHICVLDFAENLIADSIERGYDDVSEGDEAFQRELGEPVFRSVQLATANSEITAVK</sequence>
<keyword evidence="2" id="KW-0812">Transmembrane</keyword>
<keyword evidence="5" id="KW-1185">Reference proteome</keyword>
<proteinExistence type="predicted"/>